<dbReference type="EMBL" id="CP014585">
    <property type="protein sequence ID" value="ANZ75876.1"/>
    <property type="molecule type" value="Genomic_DNA"/>
</dbReference>
<protein>
    <submittedName>
        <fullName evidence="1">BA75_02809T0</fullName>
    </submittedName>
</protein>
<dbReference type="GO" id="GO:0031511">
    <property type="term" value="C:Mis6-Sim4 complex"/>
    <property type="evidence" value="ECO:0007669"/>
    <property type="project" value="TreeGrafter"/>
</dbReference>
<dbReference type="PANTHER" id="PTHR28064">
    <property type="entry name" value="INNER KINETOCHORE SUBUNIT NKP2"/>
    <property type="match status" value="1"/>
</dbReference>
<proteinExistence type="predicted"/>
<evidence type="ECO:0000313" key="2">
    <source>
        <dbReference type="Proteomes" id="UP000094565"/>
    </source>
</evidence>
<dbReference type="AlphaFoldDB" id="A0A1B2JCW0"/>
<dbReference type="PANTHER" id="PTHR28064:SF1">
    <property type="entry name" value="INNER KINETOCHORE SUBUNIT NKP2"/>
    <property type="match status" value="1"/>
</dbReference>
<accession>A0A1B2JCW0</accession>
<evidence type="ECO:0000313" key="1">
    <source>
        <dbReference type="EMBL" id="ANZ75876.1"/>
    </source>
</evidence>
<name>A0A1B2JCW0_PICPA</name>
<gene>
    <name evidence="1" type="ORF">ATY40_BA7502809</name>
</gene>
<dbReference type="GO" id="GO:0007059">
    <property type="term" value="P:chromosome segregation"/>
    <property type="evidence" value="ECO:0007669"/>
    <property type="project" value="TreeGrafter"/>
</dbReference>
<dbReference type="InterPro" id="IPR018565">
    <property type="entry name" value="Nkp2/Cnl2"/>
</dbReference>
<dbReference type="Pfam" id="PF09447">
    <property type="entry name" value="Cnl2_NKP2"/>
    <property type="match status" value="1"/>
</dbReference>
<reference evidence="1 2" key="1">
    <citation type="submission" date="2016-02" db="EMBL/GenBank/DDBJ databases">
        <title>Comparative genomic and transcriptomic foundation for Pichia pastoris.</title>
        <authorList>
            <person name="Love K.R."/>
            <person name="Shah K.A."/>
            <person name="Whittaker C.A."/>
            <person name="Wu J."/>
            <person name="Bartlett M.C."/>
            <person name="Ma D."/>
            <person name="Leeson R.L."/>
            <person name="Priest M."/>
            <person name="Young S.K."/>
            <person name="Love J.C."/>
        </authorList>
    </citation>
    <scope>NUCLEOTIDE SEQUENCE [LARGE SCALE GENOMIC DNA]</scope>
    <source>
        <strain evidence="1 2">ATCC 28485</strain>
    </source>
</reference>
<sequence length="179" mass="20293">MIMSHKQILISKMSDIVKEFLLSKSSFEHIISRNKFTGLAKKNCRGLNPSVINILYESLRDQKNEDLQAIKASLDQDPRTIDGSSGVDILRDTDVEVNKTISLSALENVVDHLKTVEEGLDQEIDQLQKQCDYQLGEIESMVDQLSDLKYGNIDFLDSIDEVVESLKSVETKIMDCQQR</sequence>
<organism evidence="1 2">
    <name type="scientific">Komagataella pastoris</name>
    <name type="common">Yeast</name>
    <name type="synonym">Pichia pastoris</name>
    <dbReference type="NCBI Taxonomy" id="4922"/>
    <lineage>
        <taxon>Eukaryota</taxon>
        <taxon>Fungi</taxon>
        <taxon>Dikarya</taxon>
        <taxon>Ascomycota</taxon>
        <taxon>Saccharomycotina</taxon>
        <taxon>Pichiomycetes</taxon>
        <taxon>Pichiales</taxon>
        <taxon>Pichiaceae</taxon>
        <taxon>Komagataella</taxon>
    </lineage>
</organism>
<dbReference type="Proteomes" id="UP000094565">
    <property type="component" value="Chromosome 2"/>
</dbReference>
<keyword evidence="2" id="KW-1185">Reference proteome</keyword>
<dbReference type="OrthoDB" id="3988880at2759"/>